<sequence length="57" mass="6522">MKVMPVKSKGDNRSSYYMMLNNITNDLDLLLAEFCDLPYTDQGQPPPARNKHVRTHG</sequence>
<gene>
    <name evidence="1" type="ORF">DPMN_092601</name>
</gene>
<protein>
    <submittedName>
        <fullName evidence="1">Uncharacterized protein</fullName>
    </submittedName>
</protein>
<organism evidence="1 2">
    <name type="scientific">Dreissena polymorpha</name>
    <name type="common">Zebra mussel</name>
    <name type="synonym">Mytilus polymorpha</name>
    <dbReference type="NCBI Taxonomy" id="45954"/>
    <lineage>
        <taxon>Eukaryota</taxon>
        <taxon>Metazoa</taxon>
        <taxon>Spiralia</taxon>
        <taxon>Lophotrochozoa</taxon>
        <taxon>Mollusca</taxon>
        <taxon>Bivalvia</taxon>
        <taxon>Autobranchia</taxon>
        <taxon>Heteroconchia</taxon>
        <taxon>Euheterodonta</taxon>
        <taxon>Imparidentia</taxon>
        <taxon>Neoheterodontei</taxon>
        <taxon>Myida</taxon>
        <taxon>Dreissenoidea</taxon>
        <taxon>Dreissenidae</taxon>
        <taxon>Dreissena</taxon>
    </lineage>
</organism>
<reference evidence="1" key="2">
    <citation type="submission" date="2020-11" db="EMBL/GenBank/DDBJ databases">
        <authorList>
            <person name="McCartney M.A."/>
            <person name="Auch B."/>
            <person name="Kono T."/>
            <person name="Mallez S."/>
            <person name="Becker A."/>
            <person name="Gohl D.M."/>
            <person name="Silverstein K.A.T."/>
            <person name="Koren S."/>
            <person name="Bechman K.B."/>
            <person name="Herman A."/>
            <person name="Abrahante J.E."/>
            <person name="Garbe J."/>
        </authorList>
    </citation>
    <scope>NUCLEOTIDE SEQUENCE</scope>
    <source>
        <strain evidence="1">Duluth1</strain>
        <tissue evidence="1">Whole animal</tissue>
    </source>
</reference>
<name>A0A9D4L2C1_DREPO</name>
<dbReference type="EMBL" id="JAIWYP010000003">
    <property type="protein sequence ID" value="KAH3850195.1"/>
    <property type="molecule type" value="Genomic_DNA"/>
</dbReference>
<evidence type="ECO:0000313" key="2">
    <source>
        <dbReference type="Proteomes" id="UP000828390"/>
    </source>
</evidence>
<comment type="caution">
    <text evidence="1">The sequence shown here is derived from an EMBL/GenBank/DDBJ whole genome shotgun (WGS) entry which is preliminary data.</text>
</comment>
<evidence type="ECO:0000313" key="1">
    <source>
        <dbReference type="EMBL" id="KAH3850195.1"/>
    </source>
</evidence>
<keyword evidence="2" id="KW-1185">Reference proteome</keyword>
<dbReference type="Proteomes" id="UP000828390">
    <property type="component" value="Unassembled WGS sequence"/>
</dbReference>
<reference evidence="1" key="1">
    <citation type="journal article" date="2019" name="bioRxiv">
        <title>The Genome of the Zebra Mussel, Dreissena polymorpha: A Resource for Invasive Species Research.</title>
        <authorList>
            <person name="McCartney M.A."/>
            <person name="Auch B."/>
            <person name="Kono T."/>
            <person name="Mallez S."/>
            <person name="Zhang Y."/>
            <person name="Obille A."/>
            <person name="Becker A."/>
            <person name="Abrahante J.E."/>
            <person name="Garbe J."/>
            <person name="Badalamenti J.P."/>
            <person name="Herman A."/>
            <person name="Mangelson H."/>
            <person name="Liachko I."/>
            <person name="Sullivan S."/>
            <person name="Sone E.D."/>
            <person name="Koren S."/>
            <person name="Silverstein K.A.T."/>
            <person name="Beckman K.B."/>
            <person name="Gohl D.M."/>
        </authorList>
    </citation>
    <scope>NUCLEOTIDE SEQUENCE</scope>
    <source>
        <strain evidence="1">Duluth1</strain>
        <tissue evidence="1">Whole animal</tissue>
    </source>
</reference>
<dbReference type="AlphaFoldDB" id="A0A9D4L2C1"/>
<feature type="non-terminal residue" evidence="1">
    <location>
        <position position="57"/>
    </location>
</feature>
<proteinExistence type="predicted"/>
<accession>A0A9D4L2C1</accession>